<dbReference type="Proteomes" id="UP000242146">
    <property type="component" value="Unassembled WGS sequence"/>
</dbReference>
<dbReference type="InterPro" id="IPR036915">
    <property type="entry name" value="Cyclin-like_sf"/>
</dbReference>
<organism evidence="3 4">
    <name type="scientific">Hesseltinella vesiculosa</name>
    <dbReference type="NCBI Taxonomy" id="101127"/>
    <lineage>
        <taxon>Eukaryota</taxon>
        <taxon>Fungi</taxon>
        <taxon>Fungi incertae sedis</taxon>
        <taxon>Mucoromycota</taxon>
        <taxon>Mucoromycotina</taxon>
        <taxon>Mucoromycetes</taxon>
        <taxon>Mucorales</taxon>
        <taxon>Cunninghamellaceae</taxon>
        <taxon>Hesseltinella</taxon>
    </lineage>
</organism>
<evidence type="ECO:0000256" key="1">
    <source>
        <dbReference type="SAM" id="MobiDB-lite"/>
    </source>
</evidence>
<dbReference type="GO" id="GO:0000307">
    <property type="term" value="C:cyclin-dependent protein kinase holoenzyme complex"/>
    <property type="evidence" value="ECO:0007669"/>
    <property type="project" value="TreeGrafter"/>
</dbReference>
<accession>A0A1X2GFP3</accession>
<dbReference type="GO" id="GO:0019901">
    <property type="term" value="F:protein kinase binding"/>
    <property type="evidence" value="ECO:0007669"/>
    <property type="project" value="InterPro"/>
</dbReference>
<dbReference type="Gene3D" id="1.10.472.10">
    <property type="entry name" value="Cyclin-like"/>
    <property type="match status" value="1"/>
</dbReference>
<name>A0A1X2GFP3_9FUNG</name>
<dbReference type="Pfam" id="PF00134">
    <property type="entry name" value="Cyclin_N"/>
    <property type="match status" value="1"/>
</dbReference>
<feature type="region of interest" description="Disordered" evidence="1">
    <location>
        <begin position="1"/>
        <end position="21"/>
    </location>
</feature>
<feature type="compositionally biased region" description="Basic and acidic residues" evidence="1">
    <location>
        <begin position="1"/>
        <end position="13"/>
    </location>
</feature>
<dbReference type="STRING" id="101127.A0A1X2GFP3"/>
<dbReference type="AlphaFoldDB" id="A0A1X2GFP3"/>
<comment type="caution">
    <text evidence="3">The sequence shown here is derived from an EMBL/GenBank/DDBJ whole genome shotgun (WGS) entry which is preliminary data.</text>
</comment>
<evidence type="ECO:0000313" key="3">
    <source>
        <dbReference type="EMBL" id="ORX52016.1"/>
    </source>
</evidence>
<protein>
    <recommendedName>
        <fullName evidence="2">Cyclin N-terminal domain-containing protein</fullName>
    </recommendedName>
</protein>
<dbReference type="CDD" id="cd20557">
    <property type="entry name" value="CYCLIN_ScPCL1-like"/>
    <property type="match status" value="1"/>
</dbReference>
<reference evidence="3 4" key="1">
    <citation type="submission" date="2016-07" db="EMBL/GenBank/DDBJ databases">
        <title>Pervasive Adenine N6-methylation of Active Genes in Fungi.</title>
        <authorList>
            <consortium name="DOE Joint Genome Institute"/>
            <person name="Mondo S.J."/>
            <person name="Dannebaum R.O."/>
            <person name="Kuo R.C."/>
            <person name="Labutti K."/>
            <person name="Haridas S."/>
            <person name="Kuo A."/>
            <person name="Salamov A."/>
            <person name="Ahrendt S.R."/>
            <person name="Lipzen A."/>
            <person name="Sullivan W."/>
            <person name="Andreopoulos W.B."/>
            <person name="Clum A."/>
            <person name="Lindquist E."/>
            <person name="Daum C."/>
            <person name="Ramamoorthy G.K."/>
            <person name="Gryganskyi A."/>
            <person name="Culley D."/>
            <person name="Magnuson J.K."/>
            <person name="James T.Y."/>
            <person name="O'Malley M.A."/>
            <person name="Stajich J.E."/>
            <person name="Spatafora J.W."/>
            <person name="Visel A."/>
            <person name="Grigoriev I.V."/>
        </authorList>
    </citation>
    <scope>NUCLEOTIDE SEQUENCE [LARGE SCALE GENOMIC DNA]</scope>
    <source>
        <strain evidence="3 4">NRRL 3301</strain>
    </source>
</reference>
<dbReference type="InterPro" id="IPR013922">
    <property type="entry name" value="Cyclin_PHO80-like"/>
</dbReference>
<dbReference type="EMBL" id="MCGT01000019">
    <property type="protein sequence ID" value="ORX52016.1"/>
    <property type="molecule type" value="Genomic_DNA"/>
</dbReference>
<dbReference type="OrthoDB" id="10250320at2759"/>
<dbReference type="SUPFAM" id="SSF47954">
    <property type="entry name" value="Cyclin-like"/>
    <property type="match status" value="1"/>
</dbReference>
<feature type="domain" description="Cyclin N-terminal" evidence="2">
    <location>
        <begin position="47"/>
        <end position="172"/>
    </location>
</feature>
<dbReference type="GO" id="GO:0005634">
    <property type="term" value="C:nucleus"/>
    <property type="evidence" value="ECO:0007669"/>
    <property type="project" value="TreeGrafter"/>
</dbReference>
<keyword evidence="4" id="KW-1185">Reference proteome</keyword>
<dbReference type="PANTHER" id="PTHR15615:SF108">
    <property type="entry name" value="PROTEIN CNPPD1"/>
    <property type="match status" value="1"/>
</dbReference>
<gene>
    <name evidence="3" type="ORF">DM01DRAFT_1289088</name>
</gene>
<dbReference type="PANTHER" id="PTHR15615">
    <property type="match status" value="1"/>
</dbReference>
<proteinExistence type="predicted"/>
<dbReference type="InterPro" id="IPR006671">
    <property type="entry name" value="Cyclin_N"/>
</dbReference>
<evidence type="ECO:0000313" key="4">
    <source>
        <dbReference type="Proteomes" id="UP000242146"/>
    </source>
</evidence>
<sequence>MNQPKDKDKKPEDDQLSASDYPGYRPLPSILVDFFALTMCDFLPTKPIQERTTPELIYFIQKITCHARVSCHIAVVALIYIDRCKEALPKNAVGDQDTAHRTVLAALLVASKFLHGTRWASSQLTDECTDKADEDRQYWLTNRRLSTLLRSMYTLQQINQLERSFLSVIDYKCWVDSCQVQDYLIRHRQELML</sequence>
<evidence type="ECO:0000259" key="2">
    <source>
        <dbReference type="Pfam" id="PF00134"/>
    </source>
</evidence>
<dbReference type="GO" id="GO:0016538">
    <property type="term" value="F:cyclin-dependent protein serine/threonine kinase regulator activity"/>
    <property type="evidence" value="ECO:0007669"/>
    <property type="project" value="TreeGrafter"/>
</dbReference>